<protein>
    <recommendedName>
        <fullName evidence="4">Serine aminopeptidase S33 domain-containing protein</fullName>
    </recommendedName>
</protein>
<dbReference type="Gene3D" id="3.40.50.1820">
    <property type="entry name" value="alpha/beta hydrolase"/>
    <property type="match status" value="1"/>
</dbReference>
<dbReference type="KEGG" id="api:100167551"/>
<evidence type="ECO:0000313" key="6">
    <source>
        <dbReference type="Proteomes" id="UP000007819"/>
    </source>
</evidence>
<feature type="transmembrane region" description="Helical" evidence="3">
    <location>
        <begin position="12"/>
        <end position="35"/>
    </location>
</feature>
<dbReference type="GO" id="GO:0008126">
    <property type="term" value="F:acetylesterase activity"/>
    <property type="evidence" value="ECO:0007669"/>
    <property type="project" value="TreeGrafter"/>
</dbReference>
<dbReference type="Pfam" id="PF12146">
    <property type="entry name" value="Hydrolase_4"/>
    <property type="match status" value="1"/>
</dbReference>
<evidence type="ECO:0000259" key="4">
    <source>
        <dbReference type="Pfam" id="PF12146"/>
    </source>
</evidence>
<dbReference type="PANTHER" id="PTHR10794">
    <property type="entry name" value="ABHYDROLASE DOMAIN-CONTAINING PROTEIN"/>
    <property type="match status" value="1"/>
</dbReference>
<feature type="active site" description="Charge relay system" evidence="2">
    <location>
        <position position="365"/>
    </location>
</feature>
<reference evidence="6" key="1">
    <citation type="submission" date="2010-06" db="EMBL/GenBank/DDBJ databases">
        <authorList>
            <person name="Jiang H."/>
            <person name="Abraham K."/>
            <person name="Ali S."/>
            <person name="Alsbrooks S.L."/>
            <person name="Anim B.N."/>
            <person name="Anosike U.S."/>
            <person name="Attaway T."/>
            <person name="Bandaranaike D.P."/>
            <person name="Battles P.K."/>
            <person name="Bell S.N."/>
            <person name="Bell A.V."/>
            <person name="Beltran B."/>
            <person name="Bickham C."/>
            <person name="Bustamante Y."/>
            <person name="Caleb T."/>
            <person name="Canada A."/>
            <person name="Cardenas V."/>
            <person name="Carter K."/>
            <person name="Chacko J."/>
            <person name="Chandrabose M.N."/>
            <person name="Chavez D."/>
            <person name="Chavez A."/>
            <person name="Chen L."/>
            <person name="Chu H.-S."/>
            <person name="Claassen K.J."/>
            <person name="Cockrell R."/>
            <person name="Collins M."/>
            <person name="Cooper J.A."/>
            <person name="Cree A."/>
            <person name="Curry S.M."/>
            <person name="Da Y."/>
            <person name="Dao M.D."/>
            <person name="Das B."/>
            <person name="Davila M.-L."/>
            <person name="Davy-Carroll L."/>
            <person name="Denson S."/>
            <person name="Dinh H."/>
            <person name="Ebong V.E."/>
            <person name="Edwards J.R."/>
            <person name="Egan A."/>
            <person name="El-Daye J."/>
            <person name="Escobedo L."/>
            <person name="Fernandez S."/>
            <person name="Fernando P.R."/>
            <person name="Flagg N."/>
            <person name="Forbes L.D."/>
            <person name="Fowler R.G."/>
            <person name="Fu Q."/>
            <person name="Gabisi R.A."/>
            <person name="Ganer J."/>
            <person name="Garbino Pronczuk A."/>
            <person name="Garcia R.M."/>
            <person name="Garner T."/>
            <person name="Garrett T.E."/>
            <person name="Gonzalez D.A."/>
            <person name="Hamid H."/>
            <person name="Hawkins E.S."/>
            <person name="Hirani K."/>
            <person name="Hogues M.E."/>
            <person name="Hollins B."/>
            <person name="Hsiao C.-H."/>
            <person name="Jabil R."/>
            <person name="James M.L."/>
            <person name="Jhangiani S.N."/>
            <person name="Johnson B."/>
            <person name="Johnson Q."/>
            <person name="Joshi V."/>
            <person name="Kalu J.B."/>
            <person name="Kam C."/>
            <person name="Kashfia A."/>
            <person name="Keebler J."/>
            <person name="Kisamo H."/>
            <person name="Kovar C.L."/>
            <person name="Lago L.A."/>
            <person name="Lai C.-Y."/>
            <person name="Laidlaw J."/>
            <person name="Lara F."/>
            <person name="Le T.-K."/>
            <person name="Lee S.L."/>
            <person name="Legall F.H."/>
            <person name="Lemon S.J."/>
            <person name="Lewis L.R."/>
            <person name="Li B."/>
            <person name="Liu Y."/>
            <person name="Liu Y.-S."/>
            <person name="Lopez J."/>
            <person name="Lozado R.J."/>
            <person name="Lu J."/>
            <person name="Madu R.C."/>
            <person name="Maheshwari M."/>
            <person name="Maheshwari R."/>
            <person name="Malloy K."/>
            <person name="Martinez E."/>
            <person name="Mathew T."/>
            <person name="Mercado I.C."/>
            <person name="Mercado C."/>
            <person name="Meyer B."/>
            <person name="Montgomery K."/>
            <person name="Morgan M.B."/>
            <person name="Munidasa M."/>
            <person name="Nazareth L.V."/>
            <person name="Nelson J."/>
            <person name="Ng B.M."/>
            <person name="Nguyen N.B."/>
            <person name="Nguyen P.Q."/>
            <person name="Nguyen T."/>
            <person name="Obregon M."/>
            <person name="Okwuonu G.O."/>
            <person name="Onwere C.G."/>
            <person name="Orozco G."/>
            <person name="Parra A."/>
            <person name="Patel S."/>
            <person name="Patil S."/>
            <person name="Perez A."/>
            <person name="Perez Y."/>
            <person name="Pham C."/>
            <person name="Primus E.L."/>
            <person name="Pu L.-L."/>
            <person name="Puazo M."/>
            <person name="Qin X."/>
            <person name="Quiroz J.B."/>
            <person name="Reese J."/>
            <person name="Richards S."/>
            <person name="Rives C.M."/>
            <person name="Robberts R."/>
            <person name="Ruiz S.J."/>
            <person name="Ruiz M.J."/>
            <person name="Santibanez J."/>
            <person name="Schneider B.W."/>
            <person name="Sisson I."/>
            <person name="Smith M."/>
            <person name="Sodergren E."/>
            <person name="Song X.-Z."/>
            <person name="Song B.B."/>
            <person name="Summersgill H."/>
            <person name="Thelus R."/>
            <person name="Thornton R.D."/>
            <person name="Trejos Z.Y."/>
            <person name="Usmani K."/>
            <person name="Vattathil S."/>
            <person name="Villasana D."/>
            <person name="Walker D.L."/>
            <person name="Wang S."/>
            <person name="Wang K."/>
            <person name="White C.S."/>
            <person name="Williams A.C."/>
            <person name="Williamson J."/>
            <person name="Wilson K."/>
            <person name="Woghiren I.O."/>
            <person name="Woodworth J.R."/>
            <person name="Worley K.C."/>
            <person name="Wright R.A."/>
            <person name="Wu W."/>
            <person name="Young L."/>
            <person name="Zhang L."/>
            <person name="Zhang J."/>
            <person name="Zhu Y."/>
            <person name="Muzny D.M."/>
            <person name="Weinstock G."/>
            <person name="Gibbs R.A."/>
        </authorList>
    </citation>
    <scope>NUCLEOTIDE SEQUENCE [LARGE SCALE GENOMIC DNA]</scope>
    <source>
        <strain evidence="6">LSR1</strain>
    </source>
</reference>
<keyword evidence="3" id="KW-0472">Membrane</keyword>
<dbReference type="InterPro" id="IPR012020">
    <property type="entry name" value="ABHD4"/>
</dbReference>
<evidence type="ECO:0000256" key="2">
    <source>
        <dbReference type="PIRSR" id="PIRSR005211-1"/>
    </source>
</evidence>
<dbReference type="EnsemblMetazoa" id="XM_001947488.5">
    <property type="protein sequence ID" value="XP_001947523.2"/>
    <property type="gene ID" value="LOC100167551"/>
</dbReference>
<dbReference type="RefSeq" id="XP_001947523.2">
    <property type="nucleotide sequence ID" value="XM_001947488.4"/>
</dbReference>
<dbReference type="SUPFAM" id="SSF53474">
    <property type="entry name" value="alpha/beta-Hydrolases"/>
    <property type="match status" value="1"/>
</dbReference>
<name>A0A8R1W2Z8_ACYPI</name>
<feature type="active site" description="Charge relay system" evidence="2">
    <location>
        <position position="203"/>
    </location>
</feature>
<dbReference type="AlphaFoldDB" id="A0A8R1W2Z8"/>
<dbReference type="PIRSF" id="PIRSF005211">
    <property type="entry name" value="Ab_hydro_YheT"/>
    <property type="match status" value="1"/>
</dbReference>
<evidence type="ECO:0000256" key="1">
    <source>
        <dbReference type="ARBA" id="ARBA00010884"/>
    </source>
</evidence>
<feature type="domain" description="Serine aminopeptidase S33" evidence="4">
    <location>
        <begin position="124"/>
        <end position="281"/>
    </location>
</feature>
<feature type="active site" description="Charge relay system" evidence="2">
    <location>
        <position position="336"/>
    </location>
</feature>
<comment type="similarity">
    <text evidence="1">Belongs to the AB hydrolase superfamily. AB hydrolase 4 family.</text>
</comment>
<evidence type="ECO:0000313" key="5">
    <source>
        <dbReference type="EnsemblMetazoa" id="XP_001947523.2"/>
    </source>
</evidence>
<dbReference type="GO" id="GO:0051792">
    <property type="term" value="P:medium-chain fatty acid biosynthetic process"/>
    <property type="evidence" value="ECO:0007669"/>
    <property type="project" value="TreeGrafter"/>
</dbReference>
<dbReference type="Proteomes" id="UP000007819">
    <property type="component" value="Chromosome A1"/>
</dbReference>
<dbReference type="GO" id="GO:0051793">
    <property type="term" value="P:medium-chain fatty acid catabolic process"/>
    <property type="evidence" value="ECO:0007669"/>
    <property type="project" value="TreeGrafter"/>
</dbReference>
<dbReference type="OrthoDB" id="247542at2759"/>
<dbReference type="InterPro" id="IPR029058">
    <property type="entry name" value="AB_hydrolase_fold"/>
</dbReference>
<proteinExistence type="inferred from homology"/>
<keyword evidence="3" id="KW-1133">Transmembrane helix</keyword>
<keyword evidence="3" id="KW-0812">Transmembrane</keyword>
<dbReference type="InterPro" id="IPR050960">
    <property type="entry name" value="AB_hydrolase_4_sf"/>
</dbReference>
<dbReference type="GO" id="GO:0047372">
    <property type="term" value="F:monoacylglycerol lipase activity"/>
    <property type="evidence" value="ECO:0007669"/>
    <property type="project" value="TreeGrafter"/>
</dbReference>
<reference evidence="5" key="2">
    <citation type="submission" date="2022-06" db="UniProtKB">
        <authorList>
            <consortium name="EnsemblMetazoa"/>
        </authorList>
    </citation>
    <scope>IDENTIFICATION</scope>
</reference>
<accession>A0A8R1W2Z8</accession>
<sequence>MDRLLIVRLARNAVLPLAYIIFTAAAFVIAGYFLALKTQSSMLFCKDGNFKQFLIKKVPVVREKYLPSICGFNGYAHTVLATLFRDIITPTVVYDREILTLNDGGELAVDWLYPKYKGPQSLVTVLILTGLTGDSQSEYVRETVNELFEKGYCCVVLNYRGRGGVKLKTARTYSATNIEDLTEVLKHVKSKRPNSPIAGIGFSMGGTLLGTFLMSSEQEKNKHLVTGILISVPWNVKQACKNAEGSWLMRKMGKNLSHHLRSVVVKNKDVIFKQDNDRSLDYNIIKRCNTIREFDTAYTIKIFNYTNVYHYYEDATLSNKLHLINVPCLCLSAADDPFLYFRDIPVNEADNHGNLAILVTSGGGHVGYLDTFWPFTNNNFMLKLIQQYFDAIMVDKNYEKFVSL</sequence>
<organism evidence="5 6">
    <name type="scientific">Acyrthosiphon pisum</name>
    <name type="common">Pea aphid</name>
    <dbReference type="NCBI Taxonomy" id="7029"/>
    <lineage>
        <taxon>Eukaryota</taxon>
        <taxon>Metazoa</taxon>
        <taxon>Ecdysozoa</taxon>
        <taxon>Arthropoda</taxon>
        <taxon>Hexapoda</taxon>
        <taxon>Insecta</taxon>
        <taxon>Pterygota</taxon>
        <taxon>Neoptera</taxon>
        <taxon>Paraneoptera</taxon>
        <taxon>Hemiptera</taxon>
        <taxon>Sternorrhyncha</taxon>
        <taxon>Aphidomorpha</taxon>
        <taxon>Aphidoidea</taxon>
        <taxon>Aphididae</taxon>
        <taxon>Macrosiphini</taxon>
        <taxon>Acyrthosiphon</taxon>
    </lineage>
</organism>
<dbReference type="InterPro" id="IPR022742">
    <property type="entry name" value="Hydrolase_4"/>
</dbReference>
<dbReference type="GeneID" id="100167551"/>
<dbReference type="PANTHER" id="PTHR10794:SF63">
    <property type="entry name" value="ALPHA_BETA HYDROLASE 1, ISOFORM A"/>
    <property type="match status" value="1"/>
</dbReference>
<keyword evidence="6" id="KW-1185">Reference proteome</keyword>
<evidence type="ECO:0000256" key="3">
    <source>
        <dbReference type="SAM" id="Phobius"/>
    </source>
</evidence>